<dbReference type="Proteomes" id="UP000054783">
    <property type="component" value="Unassembled WGS sequence"/>
</dbReference>
<comment type="caution">
    <text evidence="1">The sequence shown here is derived from an EMBL/GenBank/DDBJ whole genome shotgun (WGS) entry which is preliminary data.</text>
</comment>
<protein>
    <submittedName>
        <fullName evidence="1">Uncharacterized protein</fullName>
    </submittedName>
</protein>
<evidence type="ECO:0000313" key="1">
    <source>
        <dbReference type="EMBL" id="KRY12523.1"/>
    </source>
</evidence>
<accession>A0A0V0ZJJ8</accession>
<dbReference type="EMBL" id="JYDQ01000163">
    <property type="protein sequence ID" value="KRY12523.1"/>
    <property type="molecule type" value="Genomic_DNA"/>
</dbReference>
<proteinExistence type="predicted"/>
<keyword evidence="2" id="KW-1185">Reference proteome</keyword>
<evidence type="ECO:0000313" key="2">
    <source>
        <dbReference type="Proteomes" id="UP000054783"/>
    </source>
</evidence>
<dbReference type="AlphaFoldDB" id="A0A0V0ZJJ8"/>
<name>A0A0V0ZJJ8_9BILA</name>
<organism evidence="1 2">
    <name type="scientific">Trichinella patagoniensis</name>
    <dbReference type="NCBI Taxonomy" id="990121"/>
    <lineage>
        <taxon>Eukaryota</taxon>
        <taxon>Metazoa</taxon>
        <taxon>Ecdysozoa</taxon>
        <taxon>Nematoda</taxon>
        <taxon>Enoplea</taxon>
        <taxon>Dorylaimia</taxon>
        <taxon>Trichinellida</taxon>
        <taxon>Trichinellidae</taxon>
        <taxon>Trichinella</taxon>
    </lineage>
</organism>
<sequence>MSDKPYEEYNIRFRKLYPLERIGDAEEMESHVCGVC</sequence>
<gene>
    <name evidence="1" type="ORF">T12_11102</name>
</gene>
<reference evidence="1 2" key="1">
    <citation type="submission" date="2015-01" db="EMBL/GenBank/DDBJ databases">
        <title>Evolution of Trichinella species and genotypes.</title>
        <authorList>
            <person name="Korhonen P.K."/>
            <person name="Edoardo P."/>
            <person name="Giuseppe L.R."/>
            <person name="Gasser R.B."/>
        </authorList>
    </citation>
    <scope>NUCLEOTIDE SEQUENCE [LARGE SCALE GENOMIC DNA]</scope>
    <source>
        <strain evidence="1">ISS2496</strain>
    </source>
</reference>